<feature type="domain" description="EngA-type G" evidence="12">
    <location>
        <begin position="176"/>
        <end position="350"/>
    </location>
</feature>
<keyword evidence="3 8" id="KW-0690">Ribosome biogenesis</keyword>
<comment type="subunit">
    <text evidence="8">Associates with the 50S ribosomal subunit.</text>
</comment>
<evidence type="ECO:0000256" key="9">
    <source>
        <dbReference type="PROSITE-ProRule" id="PRU01049"/>
    </source>
</evidence>
<dbReference type="InterPro" id="IPR027417">
    <property type="entry name" value="P-loop_NTPase"/>
</dbReference>
<keyword evidence="14" id="KW-1185">Reference proteome</keyword>
<accession>A0A0P9C5X6</accession>
<evidence type="ECO:0000256" key="4">
    <source>
        <dbReference type="ARBA" id="ARBA00022737"/>
    </source>
</evidence>
<evidence type="ECO:0000256" key="8">
    <source>
        <dbReference type="HAMAP-Rule" id="MF_00195"/>
    </source>
</evidence>
<comment type="similarity">
    <text evidence="1 8 9 10">Belongs to the TRAFAC class TrmE-Era-EngA-EngB-Septin-like GTPase superfamily. EngA (Der) GTPase family.</text>
</comment>
<dbReference type="PIRSF" id="PIRSF006485">
    <property type="entry name" value="GTP-binding_EngA"/>
    <property type="match status" value="1"/>
</dbReference>
<feature type="binding site" evidence="8">
    <location>
        <begin position="9"/>
        <end position="16"/>
    </location>
    <ligand>
        <name>GTP</name>
        <dbReference type="ChEBI" id="CHEBI:37565"/>
        <label>1</label>
    </ligand>
</feature>
<gene>
    <name evidence="8" type="primary">der</name>
    <name evidence="13" type="ORF">SAMN05661077_2717</name>
</gene>
<dbReference type="PROSITE" id="PS51712">
    <property type="entry name" value="G_ENGA"/>
    <property type="match status" value="2"/>
</dbReference>
<dbReference type="PATRIC" id="fig|381306.5.peg.2778"/>
<dbReference type="InterPro" id="IPR006073">
    <property type="entry name" value="GTP-bd"/>
</dbReference>
<dbReference type="SUPFAM" id="SSF52540">
    <property type="entry name" value="P-loop containing nucleoside triphosphate hydrolases"/>
    <property type="match status" value="2"/>
</dbReference>
<dbReference type="InterPro" id="IPR003593">
    <property type="entry name" value="AAA+_ATPase"/>
</dbReference>
<dbReference type="InterPro" id="IPR005225">
    <property type="entry name" value="Small_GTP-bd"/>
</dbReference>
<protein>
    <recommendedName>
        <fullName evidence="2 8">GTPase Der</fullName>
    </recommendedName>
    <alternativeName>
        <fullName evidence="7 8">GTP-binding protein EngA</fullName>
    </alternativeName>
</protein>
<feature type="binding site" evidence="8">
    <location>
        <begin position="294"/>
        <end position="297"/>
    </location>
    <ligand>
        <name>GTP</name>
        <dbReference type="ChEBI" id="CHEBI:37565"/>
        <label>2</label>
    </ligand>
</feature>
<keyword evidence="6 8" id="KW-0342">GTP-binding</keyword>
<feature type="domain" description="EngA-type G" evidence="12">
    <location>
        <begin position="3"/>
        <end position="167"/>
    </location>
</feature>
<dbReference type="Pfam" id="PF14714">
    <property type="entry name" value="KH_dom-like"/>
    <property type="match status" value="1"/>
</dbReference>
<feature type="binding site" evidence="8">
    <location>
        <begin position="229"/>
        <end position="233"/>
    </location>
    <ligand>
        <name>GTP</name>
        <dbReference type="ChEBI" id="CHEBI:37565"/>
        <label>2</label>
    </ligand>
</feature>
<sequence length="462" mass="51388">MKPIVALVGRPNVGKSTLFNRLTRTRDALVSDTPGVTRDRIYGTCAYGERDFLLVDTGGLETEAEGGIELLAAEQARQAIRDAELVVFLVDGRLGLHPEDAAIAEELRRMQVPVLLVVNKSEDLEPTTVSAEFYALGLGAPLPVSAAANQGMGRLVDLVEERLPPAPEEEEELPGIRIAMVGRPNVGKSTLVNALLGEPRMITYDRPGTTRDAIHTVLERDGQTYTLIDTAGVRRRSRIHETLEKFSTLKAIQAMEAADVVFLLVDAQEGVTDQDARLARLVRDAGRGVVLAVNKWDHLDDQQKKRLRRTLDLKLVTPLYYAPLRYISALYGTGVGHLLETAEAIYGSYTKELSTAELNRVLNEATEAHPPPVRGGFRPKLRYAHQGAKRPPTVVIHGSRPNTLPDNYLRYLERTFQKHFKLEGVPLRLQFRKQESPYKGRARHKEAPKSVRKKKARKARKG</sequence>
<dbReference type="GO" id="GO:0005525">
    <property type="term" value="F:GTP binding"/>
    <property type="evidence" value="ECO:0007669"/>
    <property type="project" value="UniProtKB-UniRule"/>
</dbReference>
<dbReference type="NCBIfam" id="TIGR00231">
    <property type="entry name" value="small_GTP"/>
    <property type="match status" value="2"/>
</dbReference>
<dbReference type="RefSeq" id="WP_054965858.1">
    <property type="nucleotide sequence ID" value="NZ_FMUN01000008.1"/>
</dbReference>
<organism evidence="13 14">
    <name type="scientific">Thiohalorhabdus denitrificans</name>
    <dbReference type="NCBI Taxonomy" id="381306"/>
    <lineage>
        <taxon>Bacteria</taxon>
        <taxon>Pseudomonadati</taxon>
        <taxon>Pseudomonadota</taxon>
        <taxon>Gammaproteobacteria</taxon>
        <taxon>Thiohalorhabdales</taxon>
        <taxon>Thiohalorhabdaceae</taxon>
        <taxon>Thiohalorhabdus</taxon>
    </lineage>
</organism>
<dbReference type="GO" id="GO:0043022">
    <property type="term" value="F:ribosome binding"/>
    <property type="evidence" value="ECO:0007669"/>
    <property type="project" value="TreeGrafter"/>
</dbReference>
<dbReference type="EMBL" id="FMUN01000008">
    <property type="protein sequence ID" value="SCY62053.1"/>
    <property type="molecule type" value="Genomic_DNA"/>
</dbReference>
<feature type="binding site" evidence="8">
    <location>
        <begin position="119"/>
        <end position="122"/>
    </location>
    <ligand>
        <name>GTP</name>
        <dbReference type="ChEBI" id="CHEBI:37565"/>
        <label>1</label>
    </ligand>
</feature>
<dbReference type="CDD" id="cd01894">
    <property type="entry name" value="EngA1"/>
    <property type="match status" value="1"/>
</dbReference>
<dbReference type="HAMAP" id="MF_00195">
    <property type="entry name" value="GTPase_Der"/>
    <property type="match status" value="1"/>
</dbReference>
<keyword evidence="4 10" id="KW-0677">Repeat</keyword>
<reference evidence="14" key="1">
    <citation type="submission" date="2016-10" db="EMBL/GenBank/DDBJ databases">
        <authorList>
            <person name="Varghese N."/>
        </authorList>
    </citation>
    <scope>NUCLEOTIDE SEQUENCE [LARGE SCALE GENOMIC DNA]</scope>
    <source>
        <strain evidence="14">HL 19</strain>
    </source>
</reference>
<dbReference type="InterPro" id="IPR015946">
    <property type="entry name" value="KH_dom-like_a/b"/>
</dbReference>
<dbReference type="SMART" id="SM00382">
    <property type="entry name" value="AAA"/>
    <property type="match status" value="2"/>
</dbReference>
<evidence type="ECO:0000313" key="14">
    <source>
        <dbReference type="Proteomes" id="UP000183104"/>
    </source>
</evidence>
<dbReference type="Proteomes" id="UP000183104">
    <property type="component" value="Unassembled WGS sequence"/>
</dbReference>
<proteinExistence type="inferred from homology"/>
<dbReference type="NCBIfam" id="TIGR03594">
    <property type="entry name" value="GTPase_EngA"/>
    <property type="match status" value="1"/>
</dbReference>
<dbReference type="FunFam" id="3.40.50.300:FF:000040">
    <property type="entry name" value="GTPase Der"/>
    <property type="match status" value="1"/>
</dbReference>
<evidence type="ECO:0000256" key="1">
    <source>
        <dbReference type="ARBA" id="ARBA00008279"/>
    </source>
</evidence>
<dbReference type="STRING" id="381306.AN478_06770"/>
<evidence type="ECO:0000256" key="3">
    <source>
        <dbReference type="ARBA" id="ARBA00022517"/>
    </source>
</evidence>
<name>A0A0P9C5X6_9GAMM</name>
<dbReference type="Pfam" id="PF01926">
    <property type="entry name" value="MMR_HSR1"/>
    <property type="match status" value="2"/>
</dbReference>
<evidence type="ECO:0000259" key="12">
    <source>
        <dbReference type="PROSITE" id="PS51712"/>
    </source>
</evidence>
<evidence type="ECO:0000313" key="13">
    <source>
        <dbReference type="EMBL" id="SCY62053.1"/>
    </source>
</evidence>
<dbReference type="InterPro" id="IPR016484">
    <property type="entry name" value="GTPase_Der"/>
</dbReference>
<feature type="region of interest" description="Disordered" evidence="11">
    <location>
        <begin position="433"/>
        <end position="462"/>
    </location>
</feature>
<dbReference type="CDD" id="cd01895">
    <property type="entry name" value="EngA2"/>
    <property type="match status" value="1"/>
</dbReference>
<dbReference type="PRINTS" id="PR00326">
    <property type="entry name" value="GTP1OBG"/>
</dbReference>
<keyword evidence="5 8" id="KW-0547">Nucleotide-binding</keyword>
<evidence type="ECO:0000256" key="10">
    <source>
        <dbReference type="RuleBase" id="RU004481"/>
    </source>
</evidence>
<dbReference type="Gene3D" id="3.30.300.20">
    <property type="match status" value="1"/>
</dbReference>
<evidence type="ECO:0000256" key="2">
    <source>
        <dbReference type="ARBA" id="ARBA00020953"/>
    </source>
</evidence>
<comment type="function">
    <text evidence="8 10">GTPase that plays an essential role in the late steps of ribosome biogenesis.</text>
</comment>
<evidence type="ECO:0000256" key="7">
    <source>
        <dbReference type="ARBA" id="ARBA00032345"/>
    </source>
</evidence>
<dbReference type="AlphaFoldDB" id="A0A0P9C5X6"/>
<dbReference type="FunFam" id="3.30.300.20:FF:000004">
    <property type="entry name" value="GTPase Der"/>
    <property type="match status" value="1"/>
</dbReference>
<evidence type="ECO:0000256" key="11">
    <source>
        <dbReference type="SAM" id="MobiDB-lite"/>
    </source>
</evidence>
<feature type="binding site" evidence="8">
    <location>
        <begin position="182"/>
        <end position="189"/>
    </location>
    <ligand>
        <name>GTP</name>
        <dbReference type="ChEBI" id="CHEBI:37565"/>
        <label>2</label>
    </ligand>
</feature>
<dbReference type="InterPro" id="IPR032859">
    <property type="entry name" value="KH_dom-like"/>
</dbReference>
<dbReference type="OrthoDB" id="9805918at2"/>
<dbReference type="PANTHER" id="PTHR43834">
    <property type="entry name" value="GTPASE DER"/>
    <property type="match status" value="1"/>
</dbReference>
<evidence type="ECO:0000256" key="5">
    <source>
        <dbReference type="ARBA" id="ARBA00022741"/>
    </source>
</evidence>
<dbReference type="FunFam" id="3.40.50.300:FF:000057">
    <property type="entry name" value="GTPase Der"/>
    <property type="match status" value="1"/>
</dbReference>
<dbReference type="GO" id="GO:0042254">
    <property type="term" value="P:ribosome biogenesis"/>
    <property type="evidence" value="ECO:0007669"/>
    <property type="project" value="UniProtKB-KW"/>
</dbReference>
<dbReference type="InterPro" id="IPR031166">
    <property type="entry name" value="G_ENGA"/>
</dbReference>
<dbReference type="PANTHER" id="PTHR43834:SF6">
    <property type="entry name" value="GTPASE DER"/>
    <property type="match status" value="1"/>
</dbReference>
<feature type="compositionally biased region" description="Basic residues" evidence="11">
    <location>
        <begin position="440"/>
        <end position="462"/>
    </location>
</feature>
<feature type="binding site" evidence="8">
    <location>
        <begin position="56"/>
        <end position="60"/>
    </location>
    <ligand>
        <name>GTP</name>
        <dbReference type="ChEBI" id="CHEBI:37565"/>
        <label>1</label>
    </ligand>
</feature>
<dbReference type="Gene3D" id="3.40.50.300">
    <property type="entry name" value="P-loop containing nucleotide triphosphate hydrolases"/>
    <property type="match status" value="2"/>
</dbReference>
<evidence type="ECO:0000256" key="6">
    <source>
        <dbReference type="ARBA" id="ARBA00023134"/>
    </source>
</evidence>